<evidence type="ECO:0000313" key="3">
    <source>
        <dbReference type="EMBL" id="CAD8526794.1"/>
    </source>
</evidence>
<feature type="region of interest" description="Disordered" evidence="1">
    <location>
        <begin position="135"/>
        <end position="155"/>
    </location>
</feature>
<sequence>MAGLAIAPMASRASKTCIKAAAIFPVAFLYHLTALASLPVQVALATARTIAGVKGRGVDELFASFFTPRGTPGSVEDVQLIEGLRERHGAAMAAVKEQLDDSETRYKAVYEKLRESERIRLKMQNRLAHAQEDLRAARGEPPSPHSPGSSFRSGKDADADYDHDKYPMYATTVLMCIALWYFYDLPDANVFDRKMAMIYAPVTWLLIIPAKHPALNKLLILFNLVFFGYLLHILVQWRRESAAISAAAPSAAMTFAG</sequence>
<dbReference type="AlphaFoldDB" id="A0A7S0IN23"/>
<evidence type="ECO:0000256" key="2">
    <source>
        <dbReference type="SAM" id="Phobius"/>
    </source>
</evidence>
<dbReference type="EMBL" id="HBEQ01015075">
    <property type="protein sequence ID" value="CAD8526794.1"/>
    <property type="molecule type" value="Transcribed_RNA"/>
</dbReference>
<name>A0A7S0IN23_MICPS</name>
<keyword evidence="2" id="KW-0472">Membrane</keyword>
<evidence type="ECO:0000256" key="1">
    <source>
        <dbReference type="SAM" id="MobiDB-lite"/>
    </source>
</evidence>
<keyword evidence="2" id="KW-1133">Transmembrane helix</keyword>
<accession>A0A7S0IN23</accession>
<feature type="transmembrane region" description="Helical" evidence="2">
    <location>
        <begin position="218"/>
        <end position="235"/>
    </location>
</feature>
<gene>
    <name evidence="3" type="ORF">MCOM1403_LOCUS12156</name>
</gene>
<feature type="transmembrane region" description="Helical" evidence="2">
    <location>
        <begin position="166"/>
        <end position="183"/>
    </location>
</feature>
<protein>
    <submittedName>
        <fullName evidence="3">Uncharacterized protein</fullName>
    </submittedName>
</protein>
<reference evidence="3" key="1">
    <citation type="submission" date="2021-01" db="EMBL/GenBank/DDBJ databases">
        <authorList>
            <person name="Corre E."/>
            <person name="Pelletier E."/>
            <person name="Niang G."/>
            <person name="Scheremetjew M."/>
            <person name="Finn R."/>
            <person name="Kale V."/>
            <person name="Holt S."/>
            <person name="Cochrane G."/>
            <person name="Meng A."/>
            <person name="Brown T."/>
            <person name="Cohen L."/>
        </authorList>
    </citation>
    <scope>NUCLEOTIDE SEQUENCE</scope>
    <source>
        <strain evidence="3">CCMP1723</strain>
    </source>
</reference>
<organism evidence="3">
    <name type="scientific">Micromonas pusilla</name>
    <name type="common">Picoplanktonic green alga</name>
    <name type="synonym">Chromulina pusilla</name>
    <dbReference type="NCBI Taxonomy" id="38833"/>
    <lineage>
        <taxon>Eukaryota</taxon>
        <taxon>Viridiplantae</taxon>
        <taxon>Chlorophyta</taxon>
        <taxon>Mamiellophyceae</taxon>
        <taxon>Mamiellales</taxon>
        <taxon>Mamiellaceae</taxon>
        <taxon>Micromonas</taxon>
    </lineage>
</organism>
<proteinExistence type="predicted"/>
<feature type="transmembrane region" description="Helical" evidence="2">
    <location>
        <begin position="195"/>
        <end position="212"/>
    </location>
</feature>
<keyword evidence="2" id="KW-0812">Transmembrane</keyword>